<evidence type="ECO:0000313" key="6">
    <source>
        <dbReference type="EMBL" id="RDB66845.1"/>
    </source>
</evidence>
<dbReference type="InterPro" id="IPR006311">
    <property type="entry name" value="TAT_signal"/>
</dbReference>
<comment type="cofactor">
    <cofactor evidence="1">
        <name>FAD</name>
        <dbReference type="ChEBI" id="CHEBI:57692"/>
    </cofactor>
</comment>
<evidence type="ECO:0000313" key="7">
    <source>
        <dbReference type="EMBL" id="RNM41945.1"/>
    </source>
</evidence>
<dbReference type="Gene3D" id="3.50.50.60">
    <property type="entry name" value="FAD/NAD(P)-binding domain"/>
    <property type="match status" value="2"/>
</dbReference>
<gene>
    <name evidence="6" type="ORF">C1876_13530</name>
    <name evidence="7" type="ORF">DMP09_07020</name>
</gene>
<dbReference type="GO" id="GO:0008202">
    <property type="term" value="P:steroid metabolic process"/>
    <property type="evidence" value="ECO:0007669"/>
    <property type="project" value="UniProtKB-ARBA"/>
</dbReference>
<dbReference type="EMBL" id="PPTT01000027">
    <property type="protein sequence ID" value="RDB66845.1"/>
    <property type="molecule type" value="Genomic_DNA"/>
</dbReference>
<dbReference type="PANTHER" id="PTHR43400">
    <property type="entry name" value="FUMARATE REDUCTASE"/>
    <property type="match status" value="1"/>
</dbReference>
<dbReference type="Proteomes" id="UP000270112">
    <property type="component" value="Unassembled WGS sequence"/>
</dbReference>
<evidence type="ECO:0000313" key="8">
    <source>
        <dbReference type="Proteomes" id="UP000253817"/>
    </source>
</evidence>
<dbReference type="InterPro" id="IPR050315">
    <property type="entry name" value="FAD-oxidoreductase_2"/>
</dbReference>
<dbReference type="RefSeq" id="WP_114547254.1">
    <property type="nucleotide sequence ID" value="NZ_PPTT01000027.1"/>
</dbReference>
<dbReference type="OrthoDB" id="3169579at2"/>
<feature type="domain" description="FAD-dependent oxidoreductase 2 FAD-binding" evidence="5">
    <location>
        <begin position="83"/>
        <end position="595"/>
    </location>
</feature>
<reference evidence="6 8" key="1">
    <citation type="journal article" date="2018" name="Elife">
        <title>Discovery and characterization of a prevalent human gut bacterial enzyme sufficient for the inactivation of a family of plant toxins.</title>
        <authorList>
            <person name="Koppel N."/>
            <person name="Bisanz J.E."/>
            <person name="Pandelia M.E."/>
            <person name="Turnbaugh P.J."/>
            <person name="Balskus E.P."/>
        </authorList>
    </citation>
    <scope>NUCLEOTIDE SEQUENCE [LARGE SCALE GENOMIC DNA]</scope>
    <source>
        <strain evidence="6 8">DSM 16107</strain>
    </source>
</reference>
<dbReference type="PANTHER" id="PTHR43400:SF10">
    <property type="entry name" value="3-OXOSTEROID 1-DEHYDROGENASE"/>
    <property type="match status" value="1"/>
</dbReference>
<keyword evidence="4" id="KW-0560">Oxidoreductase</keyword>
<dbReference type="PROSITE" id="PS51318">
    <property type="entry name" value="TAT"/>
    <property type="match status" value="1"/>
</dbReference>
<protein>
    <recommendedName>
        <fullName evidence="5">FAD-dependent oxidoreductase 2 FAD-binding domain-containing protein</fullName>
    </recommendedName>
</protein>
<evidence type="ECO:0000256" key="4">
    <source>
        <dbReference type="ARBA" id="ARBA00023002"/>
    </source>
</evidence>
<sequence>MNEKNLLDRRGFLKGALASGAVAAAGAALVGCAPQQSVESATASASDLPESGQLPDSYQCREDWLGQAPVIDDAEIVDTVEVDVVVCGGGHAGVQAALAAAQEGASVAVLEVQPEETYSFFGDDICSYNSAFLTERGFGGYDVGEICAEYVRRGAGRVSPELIRVFVEQSGEMLDNMVSVVPDTSTVFDFDNGQCQVQIAYDMPDASFYPLERGGFKAWATTIQTIGTVNEQPVLGREGVSRLTEVELYCMDAARNLGAAWYFNTSATVLEQSSSGEVTGVIAKGPDGYVRYRAAKAVCLCTGDFSSNADMVYNLLDDVNEIAMRSGADRSEMIGRGRDGQGQKMGCWAGGLVECHPRPSMNTNGGSPGPWGTTPFLWINAEGKRFMNECMAGFAKPLITRQPHGLVAAICDANYLESVQNAGLDHGAPNWGAAGVERYGVMDKLKEGMDAAVDAGAAGAEVGGVGIINVTMTMGSQVFAAQTLDELLGYLGYEGDAKKQALSTIEAYNALCATGVDSDYGKDALLLKPIDTPPFFGAVAQNEGAMTAGLVTLAGLVTDEHMNVLTSDYTTPIPGLYAAGNCLGHRFGPGYSTPSAGASMGMAMTHGRVLGKHVASL</sequence>
<dbReference type="GO" id="GO:0033765">
    <property type="term" value="F:steroid dehydrogenase activity, acting on the CH-CH group of donors"/>
    <property type="evidence" value="ECO:0007669"/>
    <property type="project" value="UniProtKB-ARBA"/>
</dbReference>
<evidence type="ECO:0000256" key="2">
    <source>
        <dbReference type="ARBA" id="ARBA00022630"/>
    </source>
</evidence>
<dbReference type="InterPro" id="IPR019546">
    <property type="entry name" value="TAT_signal_bac_arc"/>
</dbReference>
<evidence type="ECO:0000259" key="5">
    <source>
        <dbReference type="Pfam" id="PF00890"/>
    </source>
</evidence>
<dbReference type="InterPro" id="IPR027477">
    <property type="entry name" value="Succ_DH/fumarate_Rdtase_cat_sf"/>
</dbReference>
<dbReference type="AlphaFoldDB" id="A0A3N0IYC3"/>
<organism evidence="7 9">
    <name type="scientific">Eggerthella sinensis</name>
    <dbReference type="NCBI Taxonomy" id="242230"/>
    <lineage>
        <taxon>Bacteria</taxon>
        <taxon>Bacillati</taxon>
        <taxon>Actinomycetota</taxon>
        <taxon>Coriobacteriia</taxon>
        <taxon>Eggerthellales</taxon>
        <taxon>Eggerthellaceae</taxon>
        <taxon>Eggerthella</taxon>
    </lineage>
</organism>
<accession>A0A3N0IYC3</accession>
<dbReference type="SUPFAM" id="SSF56425">
    <property type="entry name" value="Succinate dehydrogenase/fumarate reductase flavoprotein, catalytic domain"/>
    <property type="match status" value="1"/>
</dbReference>
<evidence type="ECO:0000256" key="3">
    <source>
        <dbReference type="ARBA" id="ARBA00022827"/>
    </source>
</evidence>
<dbReference type="InterPro" id="IPR036188">
    <property type="entry name" value="FAD/NAD-bd_sf"/>
</dbReference>
<dbReference type="EMBL" id="QICC01000022">
    <property type="protein sequence ID" value="RNM41945.1"/>
    <property type="molecule type" value="Genomic_DNA"/>
</dbReference>
<comment type="caution">
    <text evidence="7">The sequence shown here is derived from an EMBL/GenBank/DDBJ whole genome shotgun (WGS) entry which is preliminary data.</text>
</comment>
<keyword evidence="2" id="KW-0285">Flavoprotein</keyword>
<dbReference type="Pfam" id="PF00890">
    <property type="entry name" value="FAD_binding_2"/>
    <property type="match status" value="1"/>
</dbReference>
<dbReference type="Gene3D" id="3.90.700.10">
    <property type="entry name" value="Succinate dehydrogenase/fumarate reductase flavoprotein, catalytic domain"/>
    <property type="match status" value="1"/>
</dbReference>
<dbReference type="PROSITE" id="PS51257">
    <property type="entry name" value="PROKAR_LIPOPROTEIN"/>
    <property type="match status" value="1"/>
</dbReference>
<dbReference type="NCBIfam" id="TIGR01409">
    <property type="entry name" value="TAT_signal_seq"/>
    <property type="match status" value="1"/>
</dbReference>
<keyword evidence="3" id="KW-0274">FAD</keyword>
<keyword evidence="8" id="KW-1185">Reference proteome</keyword>
<evidence type="ECO:0000256" key="1">
    <source>
        <dbReference type="ARBA" id="ARBA00001974"/>
    </source>
</evidence>
<dbReference type="PRINTS" id="PR00411">
    <property type="entry name" value="PNDRDTASEI"/>
</dbReference>
<reference evidence="7" key="3">
    <citation type="journal article" date="2019" name="Microbiol. Resour. Announc.">
        <title>Draft Genome Sequences of Type Strains of Gordonibacter faecihominis, Paraeggerthella hongkongensis, Parvibacter caecicola,Slackia equolifaciens, Slackia faecicanis, and Slackia isoflavoniconvertens.</title>
        <authorList>
            <person name="Danylec N."/>
            <person name="Stoll D.A."/>
            <person name="Dotsch A."/>
            <person name="Huch M."/>
        </authorList>
    </citation>
    <scope>NUCLEOTIDE SEQUENCE</scope>
    <source>
        <strain evidence="7">DSM 16107</strain>
    </source>
</reference>
<name>A0A3N0IYC3_9ACTN</name>
<dbReference type="Proteomes" id="UP000253817">
    <property type="component" value="Unassembled WGS sequence"/>
</dbReference>
<dbReference type="InterPro" id="IPR003953">
    <property type="entry name" value="FAD-dep_OxRdtase_2_FAD-bd"/>
</dbReference>
<evidence type="ECO:0000313" key="9">
    <source>
        <dbReference type="Proteomes" id="UP000270112"/>
    </source>
</evidence>
<dbReference type="SUPFAM" id="SSF51905">
    <property type="entry name" value="FAD/NAD(P)-binding domain"/>
    <property type="match status" value="1"/>
</dbReference>
<proteinExistence type="predicted"/>
<reference evidence="9" key="2">
    <citation type="submission" date="2018-05" db="EMBL/GenBank/DDBJ databases">
        <title>Genome Sequencing of selected type strains of the family Eggerthellaceae.</title>
        <authorList>
            <person name="Danylec N."/>
            <person name="Stoll D.A."/>
            <person name="Doetsch A."/>
            <person name="Huch M."/>
        </authorList>
    </citation>
    <scope>NUCLEOTIDE SEQUENCE [LARGE SCALE GENOMIC DNA]</scope>
    <source>
        <strain evidence="9">DSM 16107</strain>
    </source>
</reference>